<evidence type="ECO:0000313" key="3">
    <source>
        <dbReference type="Proteomes" id="UP000007305"/>
    </source>
</evidence>
<dbReference type="AlphaFoldDB" id="A0A804P4F4"/>
<reference evidence="3" key="1">
    <citation type="journal article" date="2009" name="Science">
        <title>The B73 maize genome: complexity, diversity, and dynamics.</title>
        <authorList>
            <person name="Schnable P.S."/>
            <person name="Ware D."/>
            <person name="Fulton R.S."/>
            <person name="Stein J.C."/>
            <person name="Wei F."/>
            <person name="Pasternak S."/>
            <person name="Liang C."/>
            <person name="Zhang J."/>
            <person name="Fulton L."/>
            <person name="Graves T.A."/>
            <person name="Minx P."/>
            <person name="Reily A.D."/>
            <person name="Courtney L."/>
            <person name="Kruchowski S.S."/>
            <person name="Tomlinson C."/>
            <person name="Strong C."/>
            <person name="Delehaunty K."/>
            <person name="Fronick C."/>
            <person name="Courtney B."/>
            <person name="Rock S.M."/>
            <person name="Belter E."/>
            <person name="Du F."/>
            <person name="Kim K."/>
            <person name="Abbott R.M."/>
            <person name="Cotton M."/>
            <person name="Levy A."/>
            <person name="Marchetto P."/>
            <person name="Ochoa K."/>
            <person name="Jackson S.M."/>
            <person name="Gillam B."/>
            <person name="Chen W."/>
            <person name="Yan L."/>
            <person name="Higginbotham J."/>
            <person name="Cardenas M."/>
            <person name="Waligorski J."/>
            <person name="Applebaum E."/>
            <person name="Phelps L."/>
            <person name="Falcone J."/>
            <person name="Kanchi K."/>
            <person name="Thane T."/>
            <person name="Scimone A."/>
            <person name="Thane N."/>
            <person name="Henke J."/>
            <person name="Wang T."/>
            <person name="Ruppert J."/>
            <person name="Shah N."/>
            <person name="Rotter K."/>
            <person name="Hodges J."/>
            <person name="Ingenthron E."/>
            <person name="Cordes M."/>
            <person name="Kohlberg S."/>
            <person name="Sgro J."/>
            <person name="Delgado B."/>
            <person name="Mead K."/>
            <person name="Chinwalla A."/>
            <person name="Leonard S."/>
            <person name="Crouse K."/>
            <person name="Collura K."/>
            <person name="Kudrna D."/>
            <person name="Currie J."/>
            <person name="He R."/>
            <person name="Angelova A."/>
            <person name="Rajasekar S."/>
            <person name="Mueller T."/>
            <person name="Lomeli R."/>
            <person name="Scara G."/>
            <person name="Ko A."/>
            <person name="Delaney K."/>
            <person name="Wissotski M."/>
            <person name="Lopez G."/>
            <person name="Campos D."/>
            <person name="Braidotti M."/>
            <person name="Ashley E."/>
            <person name="Golser W."/>
            <person name="Kim H."/>
            <person name="Lee S."/>
            <person name="Lin J."/>
            <person name="Dujmic Z."/>
            <person name="Kim W."/>
            <person name="Talag J."/>
            <person name="Zuccolo A."/>
            <person name="Fan C."/>
            <person name="Sebastian A."/>
            <person name="Kramer M."/>
            <person name="Spiegel L."/>
            <person name="Nascimento L."/>
            <person name="Zutavern T."/>
            <person name="Miller B."/>
            <person name="Ambroise C."/>
            <person name="Muller S."/>
            <person name="Spooner W."/>
            <person name="Narechania A."/>
            <person name="Ren L."/>
            <person name="Wei S."/>
            <person name="Kumari S."/>
            <person name="Faga B."/>
            <person name="Levy M.J."/>
            <person name="McMahan L."/>
            <person name="Van Buren P."/>
            <person name="Vaughn M.W."/>
            <person name="Ying K."/>
            <person name="Yeh C.-T."/>
            <person name="Emrich S.J."/>
            <person name="Jia Y."/>
            <person name="Kalyanaraman A."/>
            <person name="Hsia A.-P."/>
            <person name="Barbazuk W.B."/>
            <person name="Baucom R.S."/>
            <person name="Brutnell T.P."/>
            <person name="Carpita N.C."/>
            <person name="Chaparro C."/>
            <person name="Chia J.-M."/>
            <person name="Deragon J.-M."/>
            <person name="Estill J.C."/>
            <person name="Fu Y."/>
            <person name="Jeddeloh J.A."/>
            <person name="Han Y."/>
            <person name="Lee H."/>
            <person name="Li P."/>
            <person name="Lisch D.R."/>
            <person name="Liu S."/>
            <person name="Liu Z."/>
            <person name="Nagel D.H."/>
            <person name="McCann M.C."/>
            <person name="SanMiguel P."/>
            <person name="Myers A.M."/>
            <person name="Nettleton D."/>
            <person name="Nguyen J."/>
            <person name="Penning B.W."/>
            <person name="Ponnala L."/>
            <person name="Schneider K.L."/>
            <person name="Schwartz D.C."/>
            <person name="Sharma A."/>
            <person name="Soderlund C."/>
            <person name="Springer N.M."/>
            <person name="Sun Q."/>
            <person name="Wang H."/>
            <person name="Waterman M."/>
            <person name="Westerman R."/>
            <person name="Wolfgruber T.K."/>
            <person name="Yang L."/>
            <person name="Yu Y."/>
            <person name="Zhang L."/>
            <person name="Zhou S."/>
            <person name="Zhu Q."/>
            <person name="Bennetzen J.L."/>
            <person name="Dawe R.K."/>
            <person name="Jiang J."/>
            <person name="Jiang N."/>
            <person name="Presting G.G."/>
            <person name="Wessler S.R."/>
            <person name="Aluru S."/>
            <person name="Martienssen R.A."/>
            <person name="Clifton S.W."/>
            <person name="McCombie W.R."/>
            <person name="Wing R.A."/>
            <person name="Wilson R.K."/>
        </authorList>
    </citation>
    <scope>NUCLEOTIDE SEQUENCE [LARGE SCALE GENOMIC DNA]</scope>
    <source>
        <strain evidence="3">cv. B73</strain>
    </source>
</reference>
<evidence type="ECO:0000313" key="2">
    <source>
        <dbReference type="EnsemblPlants" id="Zm00001eb207880_P001"/>
    </source>
</evidence>
<feature type="region of interest" description="Disordered" evidence="1">
    <location>
        <begin position="87"/>
        <end position="116"/>
    </location>
</feature>
<evidence type="ECO:0000256" key="1">
    <source>
        <dbReference type="SAM" id="MobiDB-lite"/>
    </source>
</evidence>
<protein>
    <submittedName>
        <fullName evidence="2">Uncharacterized protein</fullName>
    </submittedName>
</protein>
<reference evidence="2" key="3">
    <citation type="submission" date="2021-05" db="UniProtKB">
        <authorList>
            <consortium name="EnsemblPlants"/>
        </authorList>
    </citation>
    <scope>IDENTIFICATION</scope>
    <source>
        <strain evidence="2">cv. B73</strain>
    </source>
</reference>
<proteinExistence type="predicted"/>
<feature type="region of interest" description="Disordered" evidence="1">
    <location>
        <begin position="39"/>
        <end position="62"/>
    </location>
</feature>
<organism evidence="2 3">
    <name type="scientific">Zea mays</name>
    <name type="common">Maize</name>
    <dbReference type="NCBI Taxonomy" id="4577"/>
    <lineage>
        <taxon>Eukaryota</taxon>
        <taxon>Viridiplantae</taxon>
        <taxon>Streptophyta</taxon>
        <taxon>Embryophyta</taxon>
        <taxon>Tracheophyta</taxon>
        <taxon>Spermatophyta</taxon>
        <taxon>Magnoliopsida</taxon>
        <taxon>Liliopsida</taxon>
        <taxon>Poales</taxon>
        <taxon>Poaceae</taxon>
        <taxon>PACMAD clade</taxon>
        <taxon>Panicoideae</taxon>
        <taxon>Andropogonodae</taxon>
        <taxon>Andropogoneae</taxon>
        <taxon>Tripsacinae</taxon>
        <taxon>Zea</taxon>
    </lineage>
</organism>
<dbReference type="EnsemblPlants" id="Zm00001eb207880_T001">
    <property type="protein sequence ID" value="Zm00001eb207880_P001"/>
    <property type="gene ID" value="Zm00001eb207880"/>
</dbReference>
<sequence length="116" mass="12825">MPSGFSIEVKLQRNLPGEHSRVAPGLSATCSQADMEIGVEARDDRRTQKKPRGPTATACACTSNPMRSVSVSALSSLHLHDWMKGCAWSGQRRPSRPTLPMRRSRSARSRALHDWI</sequence>
<reference evidence="2" key="2">
    <citation type="submission" date="2019-07" db="EMBL/GenBank/DDBJ databases">
        <authorList>
            <person name="Seetharam A."/>
            <person name="Woodhouse M."/>
            <person name="Cannon E."/>
        </authorList>
    </citation>
    <scope>NUCLEOTIDE SEQUENCE [LARGE SCALE GENOMIC DNA]</scope>
    <source>
        <strain evidence="2">cv. B73</strain>
    </source>
</reference>
<dbReference type="Proteomes" id="UP000007305">
    <property type="component" value="Chromosome 4"/>
</dbReference>
<dbReference type="InParanoid" id="A0A804P4F4"/>
<name>A0A804P4F4_MAIZE</name>
<dbReference type="Gramene" id="Zm00001eb207880_T001">
    <property type="protein sequence ID" value="Zm00001eb207880_P001"/>
    <property type="gene ID" value="Zm00001eb207880"/>
</dbReference>
<accession>A0A804P4F4</accession>
<keyword evidence="3" id="KW-1185">Reference proteome</keyword>